<dbReference type="InParanoid" id="A0A0U5JCZ3"/>
<reference evidence="3" key="1">
    <citation type="submission" date="2015-09" db="EMBL/GenBank/DDBJ databases">
        <authorList>
            <person name="Bertelli C."/>
        </authorList>
    </citation>
    <scope>NUCLEOTIDE SEQUENCE [LARGE SCALE GENOMIC DNA]</scope>
    <source>
        <strain evidence="3">KNic</strain>
    </source>
</reference>
<proteinExistence type="predicted"/>
<feature type="coiled-coil region" evidence="1">
    <location>
        <begin position="20"/>
        <end position="75"/>
    </location>
</feature>
<dbReference type="STRING" id="389348.PNK_0628"/>
<organism evidence="2 3">
    <name type="scientific">Candidatus Protochlamydia naegleriophila</name>
    <dbReference type="NCBI Taxonomy" id="389348"/>
    <lineage>
        <taxon>Bacteria</taxon>
        <taxon>Pseudomonadati</taxon>
        <taxon>Chlamydiota</taxon>
        <taxon>Chlamydiia</taxon>
        <taxon>Parachlamydiales</taxon>
        <taxon>Parachlamydiaceae</taxon>
        <taxon>Candidatus Protochlamydia</taxon>
    </lineage>
</organism>
<dbReference type="KEGG" id="pnl:PNK_0628"/>
<sequence>MPTKIQLDLFTEESELSLLRKELQDVCLQLDKQKRSLNARHQQLSHLCLTLKEENDLLKSRIDKLERDLQKQAAQPSNDDLLEKLFKEAYLTSS</sequence>
<dbReference type="EMBL" id="LN879502">
    <property type="protein sequence ID" value="CUI16255.1"/>
    <property type="molecule type" value="Genomic_DNA"/>
</dbReference>
<gene>
    <name evidence="2" type="ORF">PNK_0628</name>
</gene>
<evidence type="ECO:0000256" key="1">
    <source>
        <dbReference type="SAM" id="Coils"/>
    </source>
</evidence>
<accession>A0A0U5JCZ3</accession>
<evidence type="ECO:0000313" key="3">
    <source>
        <dbReference type="Proteomes" id="UP000069902"/>
    </source>
</evidence>
<dbReference type="PATRIC" id="fig|389348.3.peg.690"/>
<keyword evidence="3" id="KW-1185">Reference proteome</keyword>
<dbReference type="RefSeq" id="WP_032125183.1">
    <property type="nucleotide sequence ID" value="NZ_LN879502.1"/>
</dbReference>
<dbReference type="AlphaFoldDB" id="A0A0U5JCZ3"/>
<keyword evidence="1" id="KW-0175">Coiled coil</keyword>
<evidence type="ECO:0000313" key="2">
    <source>
        <dbReference type="EMBL" id="CUI16255.1"/>
    </source>
</evidence>
<protein>
    <submittedName>
        <fullName evidence="2">Uncharacterized protein</fullName>
    </submittedName>
</protein>
<dbReference type="Proteomes" id="UP000069902">
    <property type="component" value="Chromosome cPNK"/>
</dbReference>
<name>A0A0U5JCZ3_9BACT</name>